<dbReference type="Proteomes" id="UP000245626">
    <property type="component" value="Unassembled WGS sequence"/>
</dbReference>
<evidence type="ECO:0000313" key="2">
    <source>
        <dbReference type="Proteomes" id="UP000245626"/>
    </source>
</evidence>
<evidence type="ECO:0000313" key="1">
    <source>
        <dbReference type="EMBL" id="PWN50216.1"/>
    </source>
</evidence>
<dbReference type="EMBL" id="KZ819956">
    <property type="protein sequence ID" value="PWN50216.1"/>
    <property type="molecule type" value="Genomic_DNA"/>
</dbReference>
<keyword evidence="2" id="KW-1185">Reference proteome</keyword>
<gene>
    <name evidence="1" type="ORF">IE53DRAFT_106286</name>
</gene>
<sequence>MPEKRPFPSSSSSSKQQPPSNWKKRKQERSQTARLIQTQPTPSTTTTSSSSSSNSPFPSSSLPIPNQHRPSQIELETLISSRKFQIESFKRSIRSSSRANNVRAWQLLPRHSRRRAASHNLLRLPTRLRSKGASELFSSNTLSKTRSQSRSKDPNHARLRSLVRRKRLEKRFDPSKTLRKRLETHLWHSKRFRMTQLKGKGKEARSGNSYQRYGFVLAESSHMKSFRSSWRSCWEHCTVHDASYYTFFRIVAQKSDFVEPRHTPLEKRLERVRDALDRAFEDALNRVGLDQGLDPSWREGGRVCHTVLKKKLFEGGGEGNLHPQDPAGNQPGIRSAVAPVRILWLPQLFKVCQEVGGGPRKRKMAKSNKENGKEKKNAKGADGGKGKSEGEGVDNLGLESRKSTGGEPTGEGAMELVCESTSSQAGATILPEEGDRRRGRTYRRELFLIVHPAAIKDLKSAMQAQGLDQRTESQGLEGDRGDVVQLWYEQLDNSPDPWVAAGGRPKPLAKSHRLKREENLKRVQEERRRGGTTTDRDQEEEEEEEGTELLQLDKRTQRMRSQGFNVFELVGPDSSRILGGLLKLCKRQVGFEPGAVQTPTLVPSKGKQGSSEASGEEEMRRISKEKRQVFERMRRKLGRSESEGGVRDGTVLGLEVHDPRLSFPPKMDKVEEKHGESEPKGRKEESEGQATRSKSVEAKVVSSSRLLSHGMRPPRFSKGEIDSRRAKNFLPGKRLLPSSVDDVVPIVLIKRNFYSRSVPVRRDQGGSRGRRRRGQEGSIELRNREEMDREGGWKEEGGGKRKGNLEGFTLIVPRDWSMAFFLSLVHTTSGGSSGARVIGQNQLRQQELEISSLNFGLLPPPPPPSTTTPESMTNHHHNHHHQSISYPSDWISTEAFQKLNGEESQRSREIWSRLPRGKRVEFHFARLNEREGGGGGEVGSEYWKQAETKGDQLDRTGKLRPFPFMEKGVLDWICHNGWNRFGPEGYASILDTSVGEIVEGGSVDQEKDEEEQGTKPSSRFPLPSSHPPMKIRPFLMALPPPPPQKQEEQEDGTRSEHRTLLNQLLPFLPSPPPLLLPSILLPIQLHSIRSGTFERGSSLQIPPTYQLYKAWKSNLDPESNNRQRSYPTSHPESSRRILHEFENRPQEWNQSTGIVTSGDISISKGSRGYAVGVLSLWSWIKVLEFQDRFEIEQRKTPSTKGGRRKRNRFDTKNLVLVRSGGANPTLKAATSRCVYLG</sequence>
<name>A0ACD0NWN7_9BASI</name>
<organism evidence="1 2">
    <name type="scientific">Violaceomyces palustris</name>
    <dbReference type="NCBI Taxonomy" id="1673888"/>
    <lineage>
        <taxon>Eukaryota</taxon>
        <taxon>Fungi</taxon>
        <taxon>Dikarya</taxon>
        <taxon>Basidiomycota</taxon>
        <taxon>Ustilaginomycotina</taxon>
        <taxon>Ustilaginomycetes</taxon>
        <taxon>Violaceomycetales</taxon>
        <taxon>Violaceomycetaceae</taxon>
        <taxon>Violaceomyces</taxon>
    </lineage>
</organism>
<proteinExistence type="predicted"/>
<protein>
    <submittedName>
        <fullName evidence="1">Uncharacterized protein</fullName>
    </submittedName>
</protein>
<accession>A0ACD0NWN7</accession>
<reference evidence="1 2" key="1">
    <citation type="journal article" date="2018" name="Mol. Biol. Evol.">
        <title>Broad Genomic Sampling Reveals a Smut Pathogenic Ancestry of the Fungal Clade Ustilaginomycotina.</title>
        <authorList>
            <person name="Kijpornyongpan T."/>
            <person name="Mondo S.J."/>
            <person name="Barry K."/>
            <person name="Sandor L."/>
            <person name="Lee J."/>
            <person name="Lipzen A."/>
            <person name="Pangilinan J."/>
            <person name="LaButti K."/>
            <person name="Hainaut M."/>
            <person name="Henrissat B."/>
            <person name="Grigoriev I.V."/>
            <person name="Spatafora J.W."/>
            <person name="Aime M.C."/>
        </authorList>
    </citation>
    <scope>NUCLEOTIDE SEQUENCE [LARGE SCALE GENOMIC DNA]</scope>
    <source>
        <strain evidence="1 2">SA 807</strain>
    </source>
</reference>